<protein>
    <submittedName>
        <fullName evidence="1">Uncharacterized protein</fullName>
    </submittedName>
</protein>
<keyword evidence="2" id="KW-1185">Reference proteome</keyword>
<name>A0A4Q4S0R0_9PLEO</name>
<evidence type="ECO:0000313" key="1">
    <source>
        <dbReference type="EMBL" id="RYO63347.1"/>
    </source>
</evidence>
<accession>A0A4Q4S0R0</accession>
<dbReference type="EMBL" id="PEJP01000021">
    <property type="protein sequence ID" value="RYO63347.1"/>
    <property type="molecule type" value="Genomic_DNA"/>
</dbReference>
<proteinExistence type="predicted"/>
<dbReference type="Proteomes" id="UP000293823">
    <property type="component" value="Unassembled WGS sequence"/>
</dbReference>
<reference evidence="2" key="1">
    <citation type="journal article" date="2019" name="bioRxiv">
        <title>Genomics, evolutionary history and diagnostics of the Alternaria alternata species group including apple and Asian pear pathotypes.</title>
        <authorList>
            <person name="Armitage A.D."/>
            <person name="Cockerton H.M."/>
            <person name="Sreenivasaprasad S."/>
            <person name="Woodhall J.W."/>
            <person name="Lane C.R."/>
            <person name="Harrison R.J."/>
            <person name="Clarkson J.P."/>
        </authorList>
    </citation>
    <scope>NUCLEOTIDE SEQUENCE [LARGE SCALE GENOMIC DNA]</scope>
    <source>
        <strain evidence="2">RGR 97.0016</strain>
    </source>
</reference>
<dbReference type="AlphaFoldDB" id="A0A4Q4S0R0"/>
<sequence>MDERSMKDSLYFYKTKHLTTIFALAASVAAIDIQGHVESHCGGGNRVTFTNVNPDRCYATGGVSWAYSFRAIPTNWRLSIRSHGGGNCGPIIHVFDSNGRDLVCHGKEVNNVEYTGAGYSFTNRRRSTDVASESQDCIKPDLLEIEGGSTYNLLNLEDETYKTMLAYALNGTTASDMPSAFDEYIVQYGHPL</sequence>
<organism evidence="1 2">
    <name type="scientific">Alternaria arborescens</name>
    <dbReference type="NCBI Taxonomy" id="156630"/>
    <lineage>
        <taxon>Eukaryota</taxon>
        <taxon>Fungi</taxon>
        <taxon>Dikarya</taxon>
        <taxon>Ascomycota</taxon>
        <taxon>Pezizomycotina</taxon>
        <taxon>Dothideomycetes</taxon>
        <taxon>Pleosporomycetidae</taxon>
        <taxon>Pleosporales</taxon>
        <taxon>Pleosporineae</taxon>
        <taxon>Pleosporaceae</taxon>
        <taxon>Alternaria</taxon>
        <taxon>Alternaria sect. Alternaria</taxon>
    </lineage>
</organism>
<dbReference type="OrthoDB" id="5383526at2759"/>
<comment type="caution">
    <text evidence="1">The sequence shown here is derived from an EMBL/GenBank/DDBJ whole genome shotgun (WGS) entry which is preliminary data.</text>
</comment>
<evidence type="ECO:0000313" key="2">
    <source>
        <dbReference type="Proteomes" id="UP000293823"/>
    </source>
</evidence>
<gene>
    <name evidence="1" type="ORF">AA0113_g5945</name>
</gene>